<evidence type="ECO:0000259" key="5">
    <source>
        <dbReference type="Pfam" id="PF09084"/>
    </source>
</evidence>
<dbReference type="KEGG" id="mlz:F6J85_10320"/>
<dbReference type="InterPro" id="IPR015168">
    <property type="entry name" value="SsuA/THI5"/>
</dbReference>
<keyword evidence="3" id="KW-0732">Signal</keyword>
<feature type="compositionally biased region" description="Pro residues" evidence="4">
    <location>
        <begin position="12"/>
        <end position="23"/>
    </location>
</feature>
<accession>A0A5J6L4I3</accession>
<evidence type="ECO:0000256" key="2">
    <source>
        <dbReference type="ARBA" id="ARBA00010742"/>
    </source>
</evidence>
<evidence type="ECO:0000313" key="6">
    <source>
        <dbReference type="EMBL" id="QEW03458.1"/>
    </source>
</evidence>
<dbReference type="PANTHER" id="PTHR30024:SF47">
    <property type="entry name" value="TAURINE-BINDING PERIPLASMIC PROTEIN"/>
    <property type="match status" value="1"/>
</dbReference>
<dbReference type="Proteomes" id="UP000325516">
    <property type="component" value="Chromosome"/>
</dbReference>
<dbReference type="Pfam" id="PF09084">
    <property type="entry name" value="NMT1"/>
    <property type="match status" value="1"/>
</dbReference>
<sequence>MMTWACGSGRGRPPPPSPSPTSPRSPTFSTCWRGCGAGLSASRRTELPPRTGLSVTPILRIGEPLFPDGARREDSGLAAPLRPPGLPVRSGSIKGDEMEPRRPLRYWRKTAVVTATALALTMVFAGCAGPSTPTGTSGAPEPEVPEVIPMTVARGAVTIENSILAHEQGFFEEAGLDVDLQVTGGGGGAATNSALIAGEMDIAATDAVTAVRAINENMPIVVVAGTKSADPNQEGDASDGLIVPPGSPIADWSDLRGKKIGVPELGGLPHLTVVAALEENDIPLSEVEFVPIPVDALVPAAENGQVDAIFTFSIFLLQAVDGGFTRVGTGVREFLPYAPQVVWVASREYVENNPEAVERFLTGLGEGTEFSNENPDEVRRVYRENTELPPPFIDNVMALDVLSVEFDQKGWDRMLEIMKTLGEVRDDLTFEELVWEGAR</sequence>
<proteinExistence type="inferred from homology"/>
<feature type="region of interest" description="Disordered" evidence="4">
    <location>
        <begin position="1"/>
        <end position="29"/>
    </location>
</feature>
<organism evidence="6 7">
    <name type="scientific">Microbacterium lushaniae</name>
    <dbReference type="NCBI Taxonomy" id="2614639"/>
    <lineage>
        <taxon>Bacteria</taxon>
        <taxon>Bacillati</taxon>
        <taxon>Actinomycetota</taxon>
        <taxon>Actinomycetes</taxon>
        <taxon>Micrococcales</taxon>
        <taxon>Microbacteriaceae</taxon>
        <taxon>Microbacterium</taxon>
    </lineage>
</organism>
<comment type="subcellular location">
    <subcellularLocation>
        <location evidence="1">Periplasm</location>
    </subcellularLocation>
</comment>
<dbReference type="AlphaFoldDB" id="A0A5J6L4I3"/>
<dbReference type="Gene3D" id="3.40.190.10">
    <property type="entry name" value="Periplasmic binding protein-like II"/>
    <property type="match status" value="2"/>
</dbReference>
<protein>
    <submittedName>
        <fullName evidence="6">ABC transporter substrate-binding protein</fullName>
    </submittedName>
</protein>
<reference evidence="7" key="1">
    <citation type="submission" date="2019-09" db="EMBL/GenBank/DDBJ databases">
        <title>Mumia zhuanghuii sp. nov. isolated from the intestinal contents of plateau pika (Ochotona curzoniae) in the Qinghai-Tibet plateau of China.</title>
        <authorList>
            <person name="Tian Z."/>
        </authorList>
    </citation>
    <scope>NUCLEOTIDE SEQUENCE [LARGE SCALE GENOMIC DNA]</scope>
    <source>
        <strain evidence="7">L-031</strain>
    </source>
</reference>
<keyword evidence="7" id="KW-1185">Reference proteome</keyword>
<comment type="similarity">
    <text evidence="2">Belongs to the bacterial solute-binding protein SsuA/TauA family.</text>
</comment>
<dbReference type="GO" id="GO:0042597">
    <property type="term" value="C:periplasmic space"/>
    <property type="evidence" value="ECO:0007669"/>
    <property type="project" value="UniProtKB-SubCell"/>
</dbReference>
<evidence type="ECO:0000256" key="4">
    <source>
        <dbReference type="SAM" id="MobiDB-lite"/>
    </source>
</evidence>
<feature type="domain" description="SsuA/THI5-like" evidence="5">
    <location>
        <begin position="163"/>
        <end position="377"/>
    </location>
</feature>
<name>A0A5J6L4I3_9MICO</name>
<dbReference type="PANTHER" id="PTHR30024">
    <property type="entry name" value="ALIPHATIC SULFONATES-BINDING PROTEIN-RELATED"/>
    <property type="match status" value="1"/>
</dbReference>
<evidence type="ECO:0000256" key="1">
    <source>
        <dbReference type="ARBA" id="ARBA00004418"/>
    </source>
</evidence>
<dbReference type="EMBL" id="CP044232">
    <property type="protein sequence ID" value="QEW03458.1"/>
    <property type="molecule type" value="Genomic_DNA"/>
</dbReference>
<evidence type="ECO:0000256" key="3">
    <source>
        <dbReference type="ARBA" id="ARBA00022729"/>
    </source>
</evidence>
<gene>
    <name evidence="6" type="ORF">F6J85_10320</name>
</gene>
<feature type="region of interest" description="Disordered" evidence="4">
    <location>
        <begin position="69"/>
        <end position="97"/>
    </location>
</feature>
<evidence type="ECO:0000313" key="7">
    <source>
        <dbReference type="Proteomes" id="UP000325516"/>
    </source>
</evidence>
<dbReference type="SUPFAM" id="SSF53850">
    <property type="entry name" value="Periplasmic binding protein-like II"/>
    <property type="match status" value="1"/>
</dbReference>
<dbReference type="CDD" id="cd01008">
    <property type="entry name" value="PBP2_NrtA_SsuA_CpmA_like"/>
    <property type="match status" value="1"/>
</dbReference>